<keyword evidence="1" id="KW-0560">Oxidoreductase</keyword>
<dbReference type="EMBL" id="JAJSOF020000027">
    <property type="protein sequence ID" value="KAJ4433372.1"/>
    <property type="molecule type" value="Genomic_DNA"/>
</dbReference>
<dbReference type="PRINTS" id="PR00080">
    <property type="entry name" value="SDRFAMILY"/>
</dbReference>
<dbReference type="Pfam" id="PF00106">
    <property type="entry name" value="adh_short"/>
    <property type="match status" value="1"/>
</dbReference>
<evidence type="ECO:0000256" key="2">
    <source>
        <dbReference type="RuleBase" id="RU000363"/>
    </source>
</evidence>
<sequence>MVCSAKYTGKVRLDGKTAIVTGSNTGIGKFTVLDFVKRGTVSSGPIGARVIMACRDTDKAETAAKEIRKLSQDVENAGTVEVVSLNLGSLASVRQCAQEILNKCDNIHILVNNAGVMACPQGKTEDGFETQLGVNHLGHFLFTCLLLPRIIRSAPARIINVSSSLHEYGTIQFDDMNMEKSYSATGSYCRSKLANVLFSHELAFRLQGTDVTTYSLHPGAVKTELQRHMDDTFFRGAEFIMKGFAALFFKTPEEGAQTSIYCAVDEKLADKTGLYYSDCKEKRASAKARDPETAKRLWEVSAEMVGLGSWDPFTAADGALPPTAT</sequence>
<keyword evidence="4" id="KW-1185">Reference proteome</keyword>
<comment type="caution">
    <text evidence="3">The sequence shown here is derived from an EMBL/GenBank/DDBJ whole genome shotgun (WGS) entry which is preliminary data.</text>
</comment>
<dbReference type="PANTHER" id="PTHR43157">
    <property type="entry name" value="PHOSPHATIDYLINOSITOL-GLYCAN BIOSYNTHESIS CLASS F PROTEIN-RELATED"/>
    <property type="match status" value="1"/>
</dbReference>
<comment type="similarity">
    <text evidence="2">Belongs to the short-chain dehydrogenases/reductases (SDR) family.</text>
</comment>
<dbReference type="Gene3D" id="3.40.50.720">
    <property type="entry name" value="NAD(P)-binding Rossmann-like Domain"/>
    <property type="match status" value="1"/>
</dbReference>
<dbReference type="PRINTS" id="PR00081">
    <property type="entry name" value="GDHRDH"/>
</dbReference>
<evidence type="ECO:0000313" key="3">
    <source>
        <dbReference type="EMBL" id="KAJ4433372.1"/>
    </source>
</evidence>
<dbReference type="InterPro" id="IPR036291">
    <property type="entry name" value="NAD(P)-bd_dom_sf"/>
</dbReference>
<reference evidence="3 4" key="1">
    <citation type="journal article" date="2022" name="Allergy">
        <title>Genome assembly and annotation of Periplaneta americana reveal a comprehensive cockroach allergen profile.</title>
        <authorList>
            <person name="Wang L."/>
            <person name="Xiong Q."/>
            <person name="Saelim N."/>
            <person name="Wang L."/>
            <person name="Nong W."/>
            <person name="Wan A.T."/>
            <person name="Shi M."/>
            <person name="Liu X."/>
            <person name="Cao Q."/>
            <person name="Hui J.H.L."/>
            <person name="Sookrung N."/>
            <person name="Leung T.F."/>
            <person name="Tungtrongchitr A."/>
            <person name="Tsui S.K.W."/>
        </authorList>
    </citation>
    <scope>NUCLEOTIDE SEQUENCE [LARGE SCALE GENOMIC DNA]</scope>
    <source>
        <strain evidence="3">PWHHKU_190912</strain>
    </source>
</reference>
<accession>A0ABQ8SI90</accession>
<dbReference type="InterPro" id="IPR002347">
    <property type="entry name" value="SDR_fam"/>
</dbReference>
<organism evidence="3 4">
    <name type="scientific">Periplaneta americana</name>
    <name type="common">American cockroach</name>
    <name type="synonym">Blatta americana</name>
    <dbReference type="NCBI Taxonomy" id="6978"/>
    <lineage>
        <taxon>Eukaryota</taxon>
        <taxon>Metazoa</taxon>
        <taxon>Ecdysozoa</taxon>
        <taxon>Arthropoda</taxon>
        <taxon>Hexapoda</taxon>
        <taxon>Insecta</taxon>
        <taxon>Pterygota</taxon>
        <taxon>Neoptera</taxon>
        <taxon>Polyneoptera</taxon>
        <taxon>Dictyoptera</taxon>
        <taxon>Blattodea</taxon>
        <taxon>Blattoidea</taxon>
        <taxon>Blattidae</taxon>
        <taxon>Blattinae</taxon>
        <taxon>Periplaneta</taxon>
    </lineage>
</organism>
<evidence type="ECO:0000313" key="4">
    <source>
        <dbReference type="Proteomes" id="UP001148838"/>
    </source>
</evidence>
<dbReference type="SUPFAM" id="SSF51735">
    <property type="entry name" value="NAD(P)-binding Rossmann-fold domains"/>
    <property type="match status" value="1"/>
</dbReference>
<proteinExistence type="inferred from homology"/>
<dbReference type="PANTHER" id="PTHR43157:SF73">
    <property type="entry name" value="WW DOMAIN-CONTAINING OXIDOREDUCTASE-LIKE PROTEIN"/>
    <property type="match status" value="1"/>
</dbReference>
<protein>
    <submittedName>
        <fullName evidence="3">Uncharacterized protein</fullName>
    </submittedName>
</protein>
<evidence type="ECO:0000256" key="1">
    <source>
        <dbReference type="ARBA" id="ARBA00023002"/>
    </source>
</evidence>
<name>A0ABQ8SI90_PERAM</name>
<gene>
    <name evidence="3" type="ORF">ANN_15631</name>
</gene>
<dbReference type="Proteomes" id="UP001148838">
    <property type="component" value="Unassembled WGS sequence"/>
</dbReference>